<accession>A0ACC0NCT1</accession>
<protein>
    <submittedName>
        <fullName evidence="1">Uncharacterized protein</fullName>
    </submittedName>
</protein>
<dbReference type="EMBL" id="CM046393">
    <property type="protein sequence ID" value="KAI8551005.1"/>
    <property type="molecule type" value="Genomic_DNA"/>
</dbReference>
<evidence type="ECO:0000313" key="1">
    <source>
        <dbReference type="EMBL" id="KAI8551005.1"/>
    </source>
</evidence>
<sequence>MQVAKDPEDILLNDSIPEEVLMLAEDFATHVVDATALIHCKSPFNSQAMDDIFRNIGVML</sequence>
<name>A0ACC0NCT1_RHOML</name>
<keyword evidence="2" id="KW-1185">Reference proteome</keyword>
<evidence type="ECO:0000313" key="2">
    <source>
        <dbReference type="Proteomes" id="UP001062846"/>
    </source>
</evidence>
<reference evidence="1" key="1">
    <citation type="submission" date="2022-02" db="EMBL/GenBank/DDBJ databases">
        <title>Plant Genome Project.</title>
        <authorList>
            <person name="Zhang R.-G."/>
        </authorList>
    </citation>
    <scope>NUCLEOTIDE SEQUENCE</scope>
    <source>
        <strain evidence="1">AT1</strain>
    </source>
</reference>
<dbReference type="Proteomes" id="UP001062846">
    <property type="component" value="Chromosome 6"/>
</dbReference>
<organism evidence="1 2">
    <name type="scientific">Rhododendron molle</name>
    <name type="common">Chinese azalea</name>
    <name type="synonym">Azalea mollis</name>
    <dbReference type="NCBI Taxonomy" id="49168"/>
    <lineage>
        <taxon>Eukaryota</taxon>
        <taxon>Viridiplantae</taxon>
        <taxon>Streptophyta</taxon>
        <taxon>Embryophyta</taxon>
        <taxon>Tracheophyta</taxon>
        <taxon>Spermatophyta</taxon>
        <taxon>Magnoliopsida</taxon>
        <taxon>eudicotyledons</taxon>
        <taxon>Gunneridae</taxon>
        <taxon>Pentapetalae</taxon>
        <taxon>asterids</taxon>
        <taxon>Ericales</taxon>
        <taxon>Ericaceae</taxon>
        <taxon>Ericoideae</taxon>
        <taxon>Rhodoreae</taxon>
        <taxon>Rhododendron</taxon>
    </lineage>
</organism>
<gene>
    <name evidence="1" type="ORF">RHMOL_Rhmol06G0151300</name>
</gene>
<proteinExistence type="predicted"/>
<comment type="caution">
    <text evidence="1">The sequence shown here is derived from an EMBL/GenBank/DDBJ whole genome shotgun (WGS) entry which is preliminary data.</text>
</comment>